<dbReference type="InterPro" id="IPR036250">
    <property type="entry name" value="AcylCo_DH-like_C"/>
</dbReference>
<evidence type="ECO:0000256" key="3">
    <source>
        <dbReference type="ARBA" id="ARBA00022827"/>
    </source>
</evidence>
<dbReference type="PANTHER" id="PTHR42707:SF2">
    <property type="entry name" value="ACD11 DEHYDROGENASE"/>
    <property type="match status" value="1"/>
</dbReference>
<dbReference type="SUPFAM" id="SSF56645">
    <property type="entry name" value="Acyl-CoA dehydrogenase NM domain-like"/>
    <property type="match status" value="1"/>
</dbReference>
<dbReference type="InterPro" id="IPR052904">
    <property type="entry name" value="Acyl-CoA_dehydrogenase-like"/>
</dbReference>
<keyword evidence="9" id="KW-1185">Reference proteome</keyword>
<evidence type="ECO:0000259" key="5">
    <source>
        <dbReference type="Pfam" id="PF00441"/>
    </source>
</evidence>
<name>A0ABM1SPM1_LIMPO</name>
<evidence type="ECO:0000259" key="7">
    <source>
        <dbReference type="Pfam" id="PF18158"/>
    </source>
</evidence>
<dbReference type="PANTHER" id="PTHR42707">
    <property type="entry name" value="ACYL-COA DEHYDROGENASE"/>
    <property type="match status" value="1"/>
</dbReference>
<comment type="similarity">
    <text evidence="1 4">Belongs to the acyl-CoA dehydrogenase family.</text>
</comment>
<comment type="cofactor">
    <cofactor evidence="4">
        <name>FAD</name>
        <dbReference type="ChEBI" id="CHEBI:57692"/>
    </cofactor>
</comment>
<dbReference type="InterPro" id="IPR041504">
    <property type="entry name" value="AidB_N"/>
</dbReference>
<dbReference type="Gene3D" id="2.40.110.20">
    <property type="match status" value="1"/>
</dbReference>
<organism evidence="9 10">
    <name type="scientific">Limulus polyphemus</name>
    <name type="common">Atlantic horseshoe crab</name>
    <dbReference type="NCBI Taxonomy" id="6850"/>
    <lineage>
        <taxon>Eukaryota</taxon>
        <taxon>Metazoa</taxon>
        <taxon>Ecdysozoa</taxon>
        <taxon>Arthropoda</taxon>
        <taxon>Chelicerata</taxon>
        <taxon>Merostomata</taxon>
        <taxon>Xiphosura</taxon>
        <taxon>Limulidae</taxon>
        <taxon>Limulus</taxon>
    </lineage>
</organism>
<keyword evidence="3 4" id="KW-0274">FAD</keyword>
<evidence type="ECO:0000256" key="2">
    <source>
        <dbReference type="ARBA" id="ARBA00022630"/>
    </source>
</evidence>
<feature type="domain" description="Acyl-CoA oxidase/dehydrogenase middle" evidence="6">
    <location>
        <begin position="226"/>
        <end position="329"/>
    </location>
</feature>
<dbReference type="Pfam" id="PF02770">
    <property type="entry name" value="Acyl-CoA_dh_M"/>
    <property type="match status" value="1"/>
</dbReference>
<evidence type="ECO:0000256" key="1">
    <source>
        <dbReference type="ARBA" id="ARBA00009347"/>
    </source>
</evidence>
<dbReference type="InterPro" id="IPR006091">
    <property type="entry name" value="Acyl-CoA_Oxase/DH_mid-dom"/>
</dbReference>
<evidence type="ECO:0000313" key="9">
    <source>
        <dbReference type="Proteomes" id="UP000694941"/>
    </source>
</evidence>
<dbReference type="InterPro" id="IPR009075">
    <property type="entry name" value="AcylCo_DH/oxidase_C"/>
</dbReference>
<evidence type="ECO:0000259" key="8">
    <source>
        <dbReference type="Pfam" id="PF22217"/>
    </source>
</evidence>
<dbReference type="RefSeq" id="XP_022245577.1">
    <property type="nucleotide sequence ID" value="XM_022389869.1"/>
</dbReference>
<feature type="domain" description="Acyl-CoA dehydrogenase/oxidase C-terminal" evidence="5">
    <location>
        <begin position="340"/>
        <end position="498"/>
    </location>
</feature>
<dbReference type="InterPro" id="IPR009100">
    <property type="entry name" value="AcylCoA_DH/oxidase_NM_dom_sf"/>
</dbReference>
<gene>
    <name evidence="10" type="primary">LOC106462575</name>
</gene>
<keyword evidence="4" id="KW-0560">Oxidoreductase</keyword>
<accession>A0ABM1SPM1</accession>
<dbReference type="GeneID" id="106462575"/>
<dbReference type="Gene3D" id="1.20.140.10">
    <property type="entry name" value="Butyryl-CoA Dehydrogenase, subunit A, domain 3"/>
    <property type="match status" value="1"/>
</dbReference>
<protein>
    <submittedName>
        <fullName evidence="10">Acyl-CoA dehydrogenase family member 11-like isoform X1</fullName>
    </submittedName>
</protein>
<dbReference type="Pfam" id="PF00441">
    <property type="entry name" value="Acyl-CoA_dh_1"/>
    <property type="match status" value="1"/>
</dbReference>
<dbReference type="SUPFAM" id="SSF47203">
    <property type="entry name" value="Acyl-CoA dehydrogenase C-terminal domain-like"/>
    <property type="match status" value="1"/>
</dbReference>
<feature type="domain" description="Adaptive response protein AidB N-terminal" evidence="7">
    <location>
        <begin position="67"/>
        <end position="197"/>
    </location>
</feature>
<reference evidence="10" key="1">
    <citation type="submission" date="2025-08" db="UniProtKB">
        <authorList>
            <consortium name="RefSeq"/>
        </authorList>
    </citation>
    <scope>IDENTIFICATION</scope>
    <source>
        <tissue evidence="10">Muscle</tissue>
    </source>
</reference>
<dbReference type="Proteomes" id="UP000694941">
    <property type="component" value="Unplaced"/>
</dbReference>
<evidence type="ECO:0000256" key="4">
    <source>
        <dbReference type="RuleBase" id="RU362125"/>
    </source>
</evidence>
<evidence type="ECO:0000313" key="10">
    <source>
        <dbReference type="RefSeq" id="XP_022245577.1"/>
    </source>
</evidence>
<proteinExistence type="inferred from homology"/>
<sequence length="627" mass="70307">MLLLWSKKTHFFRKLFVNFNTCFPPSTLTVFRKLCSEIESNFSKSTSLSFSAAKHGSFYQTPPKLSNQYLEDTSLLRYLKRTLPQEVFEKVNKDLLEFGEAIVANIDQLSKQCEALPPQLIIYNAWGKREEKLWTCDAWKKMHNLSAKEGLVAIGYERKFGEFSRLYQMAKLYLYAPSSGLYTCPLAMTDGAAKTIETLGLTHPVFVAAYSRLVSRDPKFFWTSGQWMTERQGGSDVAGGTETVAFPQNDGTFRLFGYKWFSSATDANIALTLARIADSQGQVIQGTKGLTMFYLETCLPEGGLNNLEMVQLKEKLGTRQLPTAELLLKGTVAYRMSEAGRGVAEISNMLSMTRIHNAIAAVASMRRILNLARDYSFKRIAFGKLIINHPLHMHILASLETEVRGSLLFLLEIIHWLGKLENGKATDTETLLFRMLTPVLKLFTAKQAVAVVSEGLEAFGGQGYMENTGLPGILRDVQVLPIWEGTTNILSLDVLRSISRSNKEVLKAYYHDILERTEMAKSIEYLKESYAMVIGSLNTVLQFVQINPDKLEVAARDFAYSLARVFIGALLLQQASLPDATQQEIIVAVRWCYQDLTLGIGSQQNCYSESAIKADIDLVTDGYNKKS</sequence>
<dbReference type="Gene3D" id="6.10.250.600">
    <property type="match status" value="1"/>
</dbReference>
<feature type="domain" description="Acyl-CoA dehydrogenase 11-like C-terminal" evidence="8">
    <location>
        <begin position="504"/>
        <end position="619"/>
    </location>
</feature>
<dbReference type="InterPro" id="IPR053998">
    <property type="entry name" value="ACDH-11_C"/>
</dbReference>
<keyword evidence="2 4" id="KW-0285">Flavoprotein</keyword>
<evidence type="ECO:0000259" key="6">
    <source>
        <dbReference type="Pfam" id="PF02770"/>
    </source>
</evidence>
<dbReference type="Pfam" id="PF22217">
    <property type="entry name" value="ACDH-11_C"/>
    <property type="match status" value="1"/>
</dbReference>
<dbReference type="Pfam" id="PF18158">
    <property type="entry name" value="AidB_N"/>
    <property type="match status" value="1"/>
</dbReference>